<proteinExistence type="predicted"/>
<feature type="transmembrane region" description="Helical" evidence="1">
    <location>
        <begin position="60"/>
        <end position="78"/>
    </location>
</feature>
<evidence type="ECO:0000313" key="3">
    <source>
        <dbReference type="Proteomes" id="UP001307705"/>
    </source>
</evidence>
<feature type="transmembrane region" description="Helical" evidence="1">
    <location>
        <begin position="7"/>
        <end position="28"/>
    </location>
</feature>
<keyword evidence="1" id="KW-0472">Membrane</keyword>
<evidence type="ECO:0000256" key="1">
    <source>
        <dbReference type="SAM" id="Phobius"/>
    </source>
</evidence>
<reference evidence="2 3" key="1">
    <citation type="submission" date="2023-08" db="EMBL/GenBank/DDBJ databases">
        <title>Draft genome sequence of Algoriphagus taiwanensis.</title>
        <authorList>
            <person name="Takatani N."/>
            <person name="Hosokawa M."/>
            <person name="Sawabe T."/>
        </authorList>
    </citation>
    <scope>NUCLEOTIDE SEQUENCE [LARGE SCALE GENOMIC DNA]</scope>
    <source>
        <strain evidence="2 3">JCM 19755</strain>
    </source>
</reference>
<protein>
    <submittedName>
        <fullName evidence="2">Uncharacterized protein</fullName>
    </submittedName>
</protein>
<keyword evidence="1" id="KW-0812">Transmembrane</keyword>
<organism evidence="2 3">
    <name type="scientific">Algoriphagus taiwanensis</name>
    <dbReference type="NCBI Taxonomy" id="1445656"/>
    <lineage>
        <taxon>Bacteria</taxon>
        <taxon>Pseudomonadati</taxon>
        <taxon>Bacteroidota</taxon>
        <taxon>Cytophagia</taxon>
        <taxon>Cytophagales</taxon>
        <taxon>Cyclobacteriaceae</taxon>
        <taxon>Algoriphagus</taxon>
    </lineage>
</organism>
<feature type="transmembrane region" description="Helical" evidence="1">
    <location>
        <begin position="85"/>
        <end position="103"/>
    </location>
</feature>
<evidence type="ECO:0000313" key="2">
    <source>
        <dbReference type="EMBL" id="GMQ34625.1"/>
    </source>
</evidence>
<feature type="transmembrane region" description="Helical" evidence="1">
    <location>
        <begin position="115"/>
        <end position="132"/>
    </location>
</feature>
<comment type="caution">
    <text evidence="2">The sequence shown here is derived from an EMBL/GenBank/DDBJ whole genome shotgun (WGS) entry which is preliminary data.</text>
</comment>
<name>A0ABQ6Q370_9BACT</name>
<keyword evidence="1" id="KW-1133">Transmembrane helix</keyword>
<dbReference type="EMBL" id="BTPE01000010">
    <property type="protein sequence ID" value="GMQ34625.1"/>
    <property type="molecule type" value="Genomic_DNA"/>
</dbReference>
<gene>
    <name evidence="2" type="ORF">Ataiwa_28980</name>
</gene>
<accession>A0ABQ6Q370</accession>
<dbReference type="RefSeq" id="WP_338229449.1">
    <property type="nucleotide sequence ID" value="NZ_BTPE01000010.1"/>
</dbReference>
<keyword evidence="3" id="KW-1185">Reference proteome</keyword>
<dbReference type="Proteomes" id="UP001307705">
    <property type="component" value="Unassembled WGS sequence"/>
</dbReference>
<sequence length="146" mass="16136">MTGILKFLTVGLWILILTVWIGVLWVGIPVDVSDDVTRGIVEPTSEHMQEAITTRRTNTALALIPALAVFGLVIYGILKNNNRLFYIGMTLTIIPLLTIGILGLTQESEMPYKNIIMTVITVPLTIGLVKGLKEIFSGQKMELKKE</sequence>